<name>A0A8S0WU29_CYCAE</name>
<gene>
    <name evidence="2" type="ORF">AAE3_LOCUS7879</name>
</gene>
<evidence type="ECO:0000313" key="2">
    <source>
        <dbReference type="EMBL" id="CAA7265726.1"/>
    </source>
</evidence>
<comment type="caution">
    <text evidence="2">The sequence shown here is derived from an EMBL/GenBank/DDBJ whole genome shotgun (WGS) entry which is preliminary data.</text>
</comment>
<sequence>MSTSYPRVLVNVKAGNKAPVVQSRDLHASSLNAMITGVGRLLNAYLPEMIPSEDFTALFGSAPAHSRHHDGHELQDDRVMLAPIDEPEQYETERNSILIASATSTLMLVGESLSGDDSPPNYEPRPRDGETCLIAPVFHFWPARRPIHFADDDVLDMSDHPPTTEDAGIPGPSDPQSLGDSHSEAINISSSSPLPEGSDTVGNEPGSESSFVPPSCGETPASQPIPTVFQGPLGGCATSEDEASRTSIDEDFYLVLYCAGHSYLTAEHFSLHSGAPGDTFAPRRGYRCLISSSAMVPCTIWSFFWPISQAYSCTSLFPIILGQAPCSWGQS</sequence>
<dbReference type="Proteomes" id="UP000467700">
    <property type="component" value="Unassembled WGS sequence"/>
</dbReference>
<feature type="region of interest" description="Disordered" evidence="1">
    <location>
        <begin position="153"/>
        <end position="224"/>
    </location>
</feature>
<evidence type="ECO:0000256" key="1">
    <source>
        <dbReference type="SAM" id="MobiDB-lite"/>
    </source>
</evidence>
<keyword evidence="3" id="KW-1185">Reference proteome</keyword>
<accession>A0A8S0WU29</accession>
<proteinExistence type="predicted"/>
<evidence type="ECO:0000313" key="3">
    <source>
        <dbReference type="Proteomes" id="UP000467700"/>
    </source>
</evidence>
<dbReference type="AlphaFoldDB" id="A0A8S0WU29"/>
<organism evidence="2 3">
    <name type="scientific">Cyclocybe aegerita</name>
    <name type="common">Black poplar mushroom</name>
    <name type="synonym">Agrocybe aegerita</name>
    <dbReference type="NCBI Taxonomy" id="1973307"/>
    <lineage>
        <taxon>Eukaryota</taxon>
        <taxon>Fungi</taxon>
        <taxon>Dikarya</taxon>
        <taxon>Basidiomycota</taxon>
        <taxon>Agaricomycotina</taxon>
        <taxon>Agaricomycetes</taxon>
        <taxon>Agaricomycetidae</taxon>
        <taxon>Agaricales</taxon>
        <taxon>Agaricineae</taxon>
        <taxon>Bolbitiaceae</taxon>
        <taxon>Cyclocybe</taxon>
    </lineage>
</organism>
<reference evidence="2 3" key="1">
    <citation type="submission" date="2020-01" db="EMBL/GenBank/DDBJ databases">
        <authorList>
            <person name="Gupta K D."/>
        </authorList>
    </citation>
    <scope>NUCLEOTIDE SEQUENCE [LARGE SCALE GENOMIC DNA]</scope>
</reference>
<dbReference type="EMBL" id="CACVBS010000050">
    <property type="protein sequence ID" value="CAA7265726.1"/>
    <property type="molecule type" value="Genomic_DNA"/>
</dbReference>
<protein>
    <submittedName>
        <fullName evidence="2">Uncharacterized protein</fullName>
    </submittedName>
</protein>